<dbReference type="InterPro" id="IPR009081">
    <property type="entry name" value="PP-bd_ACP"/>
</dbReference>
<dbReference type="OrthoDB" id="9810922at2"/>
<dbReference type="PROSITE" id="PS50075">
    <property type="entry name" value="CARRIER"/>
    <property type="match status" value="1"/>
</dbReference>
<evidence type="ECO:0000313" key="2">
    <source>
        <dbReference type="EMBL" id="CDO11013.1"/>
    </source>
</evidence>
<accession>W9AZN8</accession>
<proteinExistence type="predicted"/>
<evidence type="ECO:0000259" key="1">
    <source>
        <dbReference type="PROSITE" id="PS50075"/>
    </source>
</evidence>
<name>W9AZN8_MYCCO</name>
<protein>
    <submittedName>
        <fullName evidence="2">Phosphopantetheine-binding protein</fullName>
    </submittedName>
</protein>
<dbReference type="Pfam" id="PF00550">
    <property type="entry name" value="PP-binding"/>
    <property type="match status" value="1"/>
</dbReference>
<feature type="domain" description="Carrier" evidence="1">
    <location>
        <begin position="1"/>
        <end position="80"/>
    </location>
</feature>
<dbReference type="Gene3D" id="1.10.1200.10">
    <property type="entry name" value="ACP-like"/>
    <property type="match status" value="1"/>
</dbReference>
<dbReference type="AlphaFoldDB" id="W9AZN8"/>
<reference evidence="2" key="2">
    <citation type="submission" date="2014-03" db="EMBL/GenBank/DDBJ databases">
        <authorList>
            <person name="Urmite Genomes"/>
        </authorList>
    </citation>
    <scope>NUCLEOTIDE SEQUENCE</scope>
    <source>
        <strain evidence="2">DSM 44829</strain>
    </source>
</reference>
<dbReference type="SUPFAM" id="SSF47336">
    <property type="entry name" value="ACP-like"/>
    <property type="match status" value="1"/>
</dbReference>
<dbReference type="eggNOG" id="COG0236">
    <property type="taxonomic scope" value="Bacteria"/>
</dbReference>
<keyword evidence="3" id="KW-1185">Reference proteome</keyword>
<dbReference type="EMBL" id="CCBB010000003">
    <property type="protein sequence ID" value="CDO11013.1"/>
    <property type="molecule type" value="Genomic_DNA"/>
</dbReference>
<dbReference type="InterPro" id="IPR036736">
    <property type="entry name" value="ACP-like_sf"/>
</dbReference>
<dbReference type="STRING" id="258533.BN977_05854"/>
<organism evidence="2 3">
    <name type="scientific">Mycolicibacterium cosmeticum</name>
    <dbReference type="NCBI Taxonomy" id="258533"/>
    <lineage>
        <taxon>Bacteria</taxon>
        <taxon>Bacillati</taxon>
        <taxon>Actinomycetota</taxon>
        <taxon>Actinomycetes</taxon>
        <taxon>Mycobacteriales</taxon>
        <taxon>Mycobacteriaceae</taxon>
        <taxon>Mycolicibacterium</taxon>
    </lineage>
</organism>
<sequence>MTTDETREQLLSALLDIAPEVDTDAIDDHAPLRRQVDLDSMDWLRFLRGVHQRFGVDIPEADYDKLQSLADLVGYVFSRTELRSRSSFS</sequence>
<gene>
    <name evidence="2" type="ORF">BN977_05854</name>
</gene>
<comment type="caution">
    <text evidence="2">The sequence shown here is derived from an EMBL/GenBank/DDBJ whole genome shotgun (WGS) entry which is preliminary data.</text>
</comment>
<dbReference type="RefSeq" id="WP_036403370.1">
    <property type="nucleotide sequence ID" value="NZ_CCBB010000003.1"/>
</dbReference>
<evidence type="ECO:0000313" key="3">
    <source>
        <dbReference type="Proteomes" id="UP000028870"/>
    </source>
</evidence>
<reference evidence="2" key="1">
    <citation type="submission" date="2014-03" db="EMBL/GenBank/DDBJ databases">
        <title>Draft Genome Sequence of Mycobacterium cosmeticum DSM 44829.</title>
        <authorList>
            <person name="Croce O."/>
            <person name="Robert C."/>
            <person name="Raoult D."/>
            <person name="Drancourt M."/>
        </authorList>
    </citation>
    <scope>NUCLEOTIDE SEQUENCE [LARGE SCALE GENOMIC DNA]</scope>
    <source>
        <strain evidence="2">DSM 44829</strain>
    </source>
</reference>
<dbReference type="Proteomes" id="UP000028870">
    <property type="component" value="Unassembled WGS sequence"/>
</dbReference>